<dbReference type="EMBL" id="CP007217">
    <property type="protein sequence ID" value="AJR10317.1"/>
    <property type="molecule type" value="Genomic_DNA"/>
</dbReference>
<accession>A0A069ZNM3</accession>
<dbReference type="Pfam" id="PF03739">
    <property type="entry name" value="LptF_LptG"/>
    <property type="match status" value="1"/>
</dbReference>
<evidence type="ECO:0000256" key="2">
    <source>
        <dbReference type="ARBA" id="ARBA00022475"/>
    </source>
</evidence>
<evidence type="ECO:0000256" key="5">
    <source>
        <dbReference type="ARBA" id="ARBA00023136"/>
    </source>
</evidence>
<dbReference type="OMA" id="ASICRYQ"/>
<name>A0A069ZNM3_CHLMR</name>
<evidence type="ECO:0000313" key="8">
    <source>
        <dbReference type="Proteomes" id="UP000260363"/>
    </source>
</evidence>
<evidence type="ECO:0000256" key="1">
    <source>
        <dbReference type="ARBA" id="ARBA00004651"/>
    </source>
</evidence>
<reference evidence="7 8" key="1">
    <citation type="submission" date="2014-02" db="EMBL/GenBank/DDBJ databases">
        <authorList>
            <person name="Chen C."/>
            <person name="Conrad T.A."/>
            <person name="Zhou Z."/>
            <person name="Lai Z."/>
            <person name="Zhong G."/>
        </authorList>
    </citation>
    <scope>NUCLEOTIDE SEQUENCE [LARGE SCALE GENOMIC DNA]</scope>
    <source>
        <strain evidence="7 8">Nigg3-28</strain>
    </source>
</reference>
<keyword evidence="4 6" id="KW-1133">Transmembrane helix</keyword>
<evidence type="ECO:0000256" key="3">
    <source>
        <dbReference type="ARBA" id="ARBA00022692"/>
    </source>
</evidence>
<dbReference type="PATRIC" id="fig|83560.10.peg.232"/>
<feature type="transmembrane region" description="Helical" evidence="6">
    <location>
        <begin position="301"/>
        <end position="318"/>
    </location>
</feature>
<feature type="transmembrane region" description="Helical" evidence="6">
    <location>
        <begin position="56"/>
        <end position="76"/>
    </location>
</feature>
<dbReference type="Proteomes" id="UP000260363">
    <property type="component" value="Chromosome"/>
</dbReference>
<comment type="subcellular location">
    <subcellularLocation>
        <location evidence="1">Cell membrane</location>
        <topology evidence="1">Multi-pass membrane protein</topology>
    </subcellularLocation>
</comment>
<proteinExistence type="predicted"/>
<evidence type="ECO:0000313" key="7">
    <source>
        <dbReference type="EMBL" id="AJR10317.1"/>
    </source>
</evidence>
<feature type="transmembrane region" description="Helical" evidence="6">
    <location>
        <begin position="324"/>
        <end position="342"/>
    </location>
</feature>
<feature type="transmembrane region" description="Helical" evidence="6">
    <location>
        <begin position="12"/>
        <end position="36"/>
    </location>
</feature>
<gene>
    <name evidence="7" type="ORF">BD36_01235</name>
</gene>
<dbReference type="GO" id="GO:0015920">
    <property type="term" value="P:lipopolysaccharide transport"/>
    <property type="evidence" value="ECO:0007669"/>
    <property type="project" value="TreeGrafter"/>
</dbReference>
<evidence type="ECO:0000256" key="4">
    <source>
        <dbReference type="ARBA" id="ARBA00022989"/>
    </source>
</evidence>
<dbReference type="STRING" id="83560.NC80_01130"/>
<feature type="transmembrane region" description="Helical" evidence="6">
    <location>
        <begin position="270"/>
        <end position="289"/>
    </location>
</feature>
<dbReference type="RefSeq" id="WP_010229864.1">
    <property type="nucleotide sequence ID" value="NZ_CP007217.1"/>
</dbReference>
<dbReference type="GeneID" id="1246396"/>
<protein>
    <submittedName>
        <fullName evidence="7">Permease</fullName>
    </submittedName>
</protein>
<dbReference type="PANTHER" id="PTHR33529">
    <property type="entry name" value="SLR0882 PROTEIN-RELATED"/>
    <property type="match status" value="1"/>
</dbReference>
<dbReference type="KEGG" id="cmm:NC80_01130"/>
<feature type="transmembrane region" description="Helical" evidence="6">
    <location>
        <begin position="97"/>
        <end position="115"/>
    </location>
</feature>
<keyword evidence="3 6" id="KW-0812">Transmembrane</keyword>
<dbReference type="KEGG" id="cmg:NC81_01145"/>
<evidence type="ECO:0000256" key="6">
    <source>
        <dbReference type="SAM" id="Phobius"/>
    </source>
</evidence>
<dbReference type="GO" id="GO:0043190">
    <property type="term" value="C:ATP-binding cassette (ABC) transporter complex"/>
    <property type="evidence" value="ECO:0007669"/>
    <property type="project" value="TreeGrafter"/>
</dbReference>
<organism evidence="7 8">
    <name type="scientific">Chlamydia muridarum</name>
    <dbReference type="NCBI Taxonomy" id="83560"/>
    <lineage>
        <taxon>Bacteria</taxon>
        <taxon>Pseudomonadati</taxon>
        <taxon>Chlamydiota</taxon>
        <taxon>Chlamydiia</taxon>
        <taxon>Chlamydiales</taxon>
        <taxon>Chlamydiaceae</taxon>
        <taxon>Chlamydia/Chlamydophila group</taxon>
        <taxon>Chlamydia</taxon>
    </lineage>
</organism>
<sequence>MPILWKVLIFRYLKTTVFCTLSLICISIISSLQEIVSYIAKDVPYATVFRVTAYQIPYLLPFILPASCFISAFTLFRKLSDNNQITFLKASGASQGMIIFPILITSGILCCFNFYTCSELASICRFQTGKEIANIAMTSPALLLQTLQKKENDRIFIAIDHCGKSKFDNVIIALKHNQEISNIGFVETIIPDVNKDSVQAKNVLVISKVPLFSEARTSNPNEFYLETLDELFIPKITATLFAGKSYMKARTDYLPWKQLIQDVHLHLAEILRRVAIGLLCSTMTFSGLALGTYKPRFRKPVLIYVLFPVLNLIFLIVGKNTTHPISALMLFLFPQLLSWLIFSWRIYKENQGHA</sequence>
<dbReference type="KEGG" id="cmx:DNC_01145"/>
<dbReference type="InterPro" id="IPR005495">
    <property type="entry name" value="LptG/LptF_permease"/>
</dbReference>
<dbReference type="PANTHER" id="PTHR33529:SF2">
    <property type="entry name" value="LIPOPOLYSACCHARIDE EXPORT SYSTEM PERMEASE PROTEIN LPTG"/>
    <property type="match status" value="1"/>
</dbReference>
<keyword evidence="5 6" id="KW-0472">Membrane</keyword>
<dbReference type="AlphaFoldDB" id="A0A069ZNM3"/>
<keyword evidence="2" id="KW-1003">Cell membrane</keyword>